<evidence type="ECO:0000313" key="1">
    <source>
        <dbReference type="EMBL" id="ODQ81640.1"/>
    </source>
</evidence>
<sequence>MLLLSGTYILLQRCLRACSYGLVYDIPYCRLFEMHACGLVWARNPFPGCSGALHLVEIGYTSPRHEINDLTGNILNFVSCGTPYYSSWPINSPNSCSKSMSHGP</sequence>
<dbReference type="GeneID" id="30144666"/>
<organism evidence="1 2">
    <name type="scientific">Babjeviella inositovora NRRL Y-12698</name>
    <dbReference type="NCBI Taxonomy" id="984486"/>
    <lineage>
        <taxon>Eukaryota</taxon>
        <taxon>Fungi</taxon>
        <taxon>Dikarya</taxon>
        <taxon>Ascomycota</taxon>
        <taxon>Saccharomycotina</taxon>
        <taxon>Pichiomycetes</taxon>
        <taxon>Serinales incertae sedis</taxon>
        <taxon>Babjeviella</taxon>
    </lineage>
</organism>
<dbReference type="EMBL" id="KV454427">
    <property type="protein sequence ID" value="ODQ81640.1"/>
    <property type="molecule type" value="Genomic_DNA"/>
</dbReference>
<protein>
    <submittedName>
        <fullName evidence="1">Uncharacterized protein</fullName>
    </submittedName>
</protein>
<gene>
    <name evidence="1" type="ORF">BABINDRAFT_109739</name>
</gene>
<evidence type="ECO:0000313" key="2">
    <source>
        <dbReference type="Proteomes" id="UP000094336"/>
    </source>
</evidence>
<dbReference type="Proteomes" id="UP000094336">
    <property type="component" value="Unassembled WGS sequence"/>
</dbReference>
<keyword evidence="2" id="KW-1185">Reference proteome</keyword>
<proteinExistence type="predicted"/>
<accession>A0A1E3QVF8</accession>
<dbReference type="RefSeq" id="XP_018986968.1">
    <property type="nucleotide sequence ID" value="XM_019126812.1"/>
</dbReference>
<name>A0A1E3QVF8_9ASCO</name>
<reference evidence="2" key="1">
    <citation type="submission" date="2016-05" db="EMBL/GenBank/DDBJ databases">
        <title>Comparative genomics of biotechnologically important yeasts.</title>
        <authorList>
            <consortium name="DOE Joint Genome Institute"/>
            <person name="Riley R."/>
            <person name="Haridas S."/>
            <person name="Wolfe K.H."/>
            <person name="Lopes M.R."/>
            <person name="Hittinger C.T."/>
            <person name="Goker M."/>
            <person name="Salamov A."/>
            <person name="Wisecaver J."/>
            <person name="Long T.M."/>
            <person name="Aerts A.L."/>
            <person name="Barry K."/>
            <person name="Choi C."/>
            <person name="Clum A."/>
            <person name="Coughlan A.Y."/>
            <person name="Deshpande S."/>
            <person name="Douglass A.P."/>
            <person name="Hanson S.J."/>
            <person name="Klenk H.-P."/>
            <person name="Labutti K."/>
            <person name="Lapidus A."/>
            <person name="Lindquist E."/>
            <person name="Lipzen A."/>
            <person name="Meier-Kolthoff J.P."/>
            <person name="Ohm R.A."/>
            <person name="Otillar R.P."/>
            <person name="Pangilinan J."/>
            <person name="Peng Y."/>
            <person name="Rokas A."/>
            <person name="Rosa C.A."/>
            <person name="Scheuner C."/>
            <person name="Sibirny A.A."/>
            <person name="Slot J.C."/>
            <person name="Stielow J.B."/>
            <person name="Sun H."/>
            <person name="Kurtzman C.P."/>
            <person name="Blackwell M."/>
            <person name="Grigoriev I.V."/>
            <person name="Jeffries T.W."/>
        </authorList>
    </citation>
    <scope>NUCLEOTIDE SEQUENCE [LARGE SCALE GENOMIC DNA]</scope>
    <source>
        <strain evidence="2">NRRL Y-12698</strain>
    </source>
</reference>
<dbReference type="AlphaFoldDB" id="A0A1E3QVF8"/>